<comment type="caution">
    <text evidence="5">The sequence shown here is derived from an EMBL/GenBank/DDBJ whole genome shotgun (WGS) entry which is preliminary data.</text>
</comment>
<dbReference type="SUPFAM" id="SSF54197">
    <property type="entry name" value="HIT-like"/>
    <property type="match status" value="1"/>
</dbReference>
<dbReference type="PROSITE" id="PS01227">
    <property type="entry name" value="UPF0012"/>
    <property type="match status" value="1"/>
</dbReference>
<feature type="domain" description="CN hydrolase" evidence="3">
    <location>
        <begin position="45"/>
        <end position="294"/>
    </location>
</feature>
<dbReference type="InterPro" id="IPR045254">
    <property type="entry name" value="Nit1/2_C-N_Hydrolase"/>
</dbReference>
<accession>A0A2J7QJY9</accession>
<dbReference type="STRING" id="105785.A0A2J7QJY9"/>
<dbReference type="InterPro" id="IPR011146">
    <property type="entry name" value="HIT-like"/>
</dbReference>
<dbReference type="PROSITE" id="PS50263">
    <property type="entry name" value="CN_HYDROLASE"/>
    <property type="match status" value="1"/>
</dbReference>
<evidence type="ECO:0000313" key="5">
    <source>
        <dbReference type="EMBL" id="PNF28896.1"/>
    </source>
</evidence>
<dbReference type="FunCoup" id="A0A2J7QJY9">
    <property type="interactions" value="599"/>
</dbReference>
<proteinExistence type="predicted"/>
<comment type="caution">
    <text evidence="2">Lacks conserved residue(s) required for the propagation of feature annotation.</text>
</comment>
<dbReference type="GO" id="GO:0016811">
    <property type="term" value="F:hydrolase activity, acting on carbon-nitrogen (but not peptide) bonds, in linear amides"/>
    <property type="evidence" value="ECO:0007669"/>
    <property type="project" value="InterPro"/>
</dbReference>
<protein>
    <submittedName>
        <fullName evidence="5">Nitrilase and fragile histidine triad fusion protein NitFhit</fullName>
    </submittedName>
</protein>
<dbReference type="Pfam" id="PF00795">
    <property type="entry name" value="CN_hydrolase"/>
    <property type="match status" value="1"/>
</dbReference>
<evidence type="ECO:0000256" key="2">
    <source>
        <dbReference type="PROSITE-ProRule" id="PRU00464"/>
    </source>
</evidence>
<dbReference type="PANTHER" id="PTHR23088">
    <property type="entry name" value="NITRILASE-RELATED"/>
    <property type="match status" value="1"/>
</dbReference>
<dbReference type="InterPro" id="IPR001110">
    <property type="entry name" value="UPF0012_CS"/>
</dbReference>
<dbReference type="EMBL" id="NEVH01013548">
    <property type="protein sequence ID" value="PNF28896.1"/>
    <property type="molecule type" value="Genomic_DNA"/>
</dbReference>
<dbReference type="OrthoDB" id="680339at2759"/>
<dbReference type="InterPro" id="IPR003010">
    <property type="entry name" value="C-N_Hydrolase"/>
</dbReference>
<dbReference type="PANTHER" id="PTHR23088:SF27">
    <property type="entry name" value="DEAMINATED GLUTATHIONE AMIDASE"/>
    <property type="match status" value="1"/>
</dbReference>
<feature type="domain" description="HIT" evidence="4">
    <location>
        <begin position="329"/>
        <end position="430"/>
    </location>
</feature>
<reference evidence="5 6" key="1">
    <citation type="submission" date="2017-12" db="EMBL/GenBank/DDBJ databases">
        <title>Hemimetabolous genomes reveal molecular basis of termite eusociality.</title>
        <authorList>
            <person name="Harrison M.C."/>
            <person name="Jongepier E."/>
            <person name="Robertson H.M."/>
            <person name="Arning N."/>
            <person name="Bitard-Feildel T."/>
            <person name="Chao H."/>
            <person name="Childers C.P."/>
            <person name="Dinh H."/>
            <person name="Doddapaneni H."/>
            <person name="Dugan S."/>
            <person name="Gowin J."/>
            <person name="Greiner C."/>
            <person name="Han Y."/>
            <person name="Hu H."/>
            <person name="Hughes D.S.T."/>
            <person name="Huylmans A.-K."/>
            <person name="Kemena C."/>
            <person name="Kremer L.P.M."/>
            <person name="Lee S.L."/>
            <person name="Lopez-Ezquerra A."/>
            <person name="Mallet L."/>
            <person name="Monroy-Kuhn J.M."/>
            <person name="Moser A."/>
            <person name="Murali S.C."/>
            <person name="Muzny D.M."/>
            <person name="Otani S."/>
            <person name="Piulachs M.-D."/>
            <person name="Poelchau M."/>
            <person name="Qu J."/>
            <person name="Schaub F."/>
            <person name="Wada-Katsumata A."/>
            <person name="Worley K.C."/>
            <person name="Xie Q."/>
            <person name="Ylla G."/>
            <person name="Poulsen M."/>
            <person name="Gibbs R.A."/>
            <person name="Schal C."/>
            <person name="Richards S."/>
            <person name="Belles X."/>
            <person name="Korb J."/>
            <person name="Bornberg-Bauer E."/>
        </authorList>
    </citation>
    <scope>NUCLEOTIDE SEQUENCE [LARGE SCALE GENOMIC DNA]</scope>
    <source>
        <tissue evidence="5">Whole body</tissue>
    </source>
</reference>
<dbReference type="InParanoid" id="A0A2J7QJY9"/>
<dbReference type="Gene3D" id="3.30.428.10">
    <property type="entry name" value="HIT-like"/>
    <property type="match status" value="1"/>
</dbReference>
<keyword evidence="6" id="KW-1185">Reference proteome</keyword>
<evidence type="ECO:0000259" key="3">
    <source>
        <dbReference type="PROSITE" id="PS50263"/>
    </source>
</evidence>
<sequence>MILSRICLFKHKKFTKHCGCTSPKRNPLEQIFGSKNTMASSSVRKRIIAVCQMTATNNKEKNMRTCSELIKSAKESNCMMVFLPEACDYIGESKAETLAMAQPLSGDLMKTFCNLAKENDIWLSLGGIHEQVSDEKVHNSHVVIDSNGDIIAVYRKAHLFDLNIPEKGIRLMESDYVLPGQMIPPPIKTPVGNLGLSVCYDIRFPELNLTLAKMGADILTFPSAFTYVTGAAHWETLLRARAIESQCYVIAAAQTGAHNNKRTSWGHAMVVDPCGNVVAQCSENTNIATAELNLDYIQNIRTSMPIWQHRRNDLYRTLKPKKLLEDQQAYTFGNAVLNSDNLICKTTNTVAFISQNSIVPGHVLVMPLRHVSRLSSLNSEELFDIFSVVERVQSAFEECYSVSANTVYFKDEGKQLHIHVLPRRPHDFPENDMIYDHLEKHSETLPVSSSSSDVIQEVKVLRSYLSTS</sequence>
<dbReference type="InterPro" id="IPR036265">
    <property type="entry name" value="HIT-like_sf"/>
</dbReference>
<dbReference type="Pfam" id="PF01230">
    <property type="entry name" value="HIT"/>
    <property type="match status" value="1"/>
</dbReference>
<dbReference type="SUPFAM" id="SSF56317">
    <property type="entry name" value="Carbon-nitrogen hydrolase"/>
    <property type="match status" value="1"/>
</dbReference>
<dbReference type="FunFam" id="3.60.110.10:FF:000005">
    <property type="entry name" value="nitrilase homolog 1 isoform X1"/>
    <property type="match status" value="1"/>
</dbReference>
<evidence type="ECO:0000256" key="1">
    <source>
        <dbReference type="ARBA" id="ARBA00022801"/>
    </source>
</evidence>
<name>A0A2J7QJY9_9NEOP</name>
<evidence type="ECO:0000313" key="6">
    <source>
        <dbReference type="Proteomes" id="UP000235965"/>
    </source>
</evidence>
<dbReference type="CDD" id="cd07572">
    <property type="entry name" value="nit"/>
    <property type="match status" value="1"/>
</dbReference>
<dbReference type="Gene3D" id="3.60.110.10">
    <property type="entry name" value="Carbon-nitrogen hydrolase"/>
    <property type="match status" value="1"/>
</dbReference>
<evidence type="ECO:0000259" key="4">
    <source>
        <dbReference type="PROSITE" id="PS51084"/>
    </source>
</evidence>
<gene>
    <name evidence="5" type="primary">NitFhit_2</name>
    <name evidence="5" type="ORF">B7P43_G03852</name>
</gene>
<dbReference type="PROSITE" id="PS51084">
    <property type="entry name" value="HIT_2"/>
    <property type="match status" value="1"/>
</dbReference>
<dbReference type="AlphaFoldDB" id="A0A2J7QJY9"/>
<keyword evidence="1" id="KW-0378">Hydrolase</keyword>
<organism evidence="5 6">
    <name type="scientific">Cryptotermes secundus</name>
    <dbReference type="NCBI Taxonomy" id="105785"/>
    <lineage>
        <taxon>Eukaryota</taxon>
        <taxon>Metazoa</taxon>
        <taxon>Ecdysozoa</taxon>
        <taxon>Arthropoda</taxon>
        <taxon>Hexapoda</taxon>
        <taxon>Insecta</taxon>
        <taxon>Pterygota</taxon>
        <taxon>Neoptera</taxon>
        <taxon>Polyneoptera</taxon>
        <taxon>Dictyoptera</taxon>
        <taxon>Blattodea</taxon>
        <taxon>Blattoidea</taxon>
        <taxon>Termitoidae</taxon>
        <taxon>Kalotermitidae</taxon>
        <taxon>Cryptotermitinae</taxon>
        <taxon>Cryptotermes</taxon>
    </lineage>
</organism>
<dbReference type="Proteomes" id="UP000235965">
    <property type="component" value="Unassembled WGS sequence"/>
</dbReference>
<dbReference type="InterPro" id="IPR036526">
    <property type="entry name" value="C-N_Hydrolase_sf"/>
</dbReference>